<keyword evidence="3" id="KW-0378">Hydrolase</keyword>
<comment type="caution">
    <text evidence="3">The sequence shown here is derived from an EMBL/GenBank/DDBJ whole genome shotgun (WGS) entry which is preliminary data.</text>
</comment>
<reference evidence="3 4" key="1">
    <citation type="submission" date="2018-09" db="EMBL/GenBank/DDBJ databases">
        <authorList>
            <person name="Zhu H."/>
        </authorList>
    </citation>
    <scope>NUCLEOTIDE SEQUENCE [LARGE SCALE GENOMIC DNA]</scope>
    <source>
        <strain evidence="3 4">K2R10-39</strain>
    </source>
</reference>
<dbReference type="AlphaFoldDB" id="A0A418X0G9"/>
<name>A0A418X0G9_9BURK</name>
<feature type="domain" description="Endonuclease/exonuclease/phosphatase" evidence="2">
    <location>
        <begin position="4"/>
        <end position="274"/>
    </location>
</feature>
<dbReference type="Gene3D" id="3.60.10.10">
    <property type="entry name" value="Endonuclease/exonuclease/phosphatase"/>
    <property type="match status" value="1"/>
</dbReference>
<dbReference type="GO" id="GO:0006506">
    <property type="term" value="P:GPI anchor biosynthetic process"/>
    <property type="evidence" value="ECO:0007669"/>
    <property type="project" value="TreeGrafter"/>
</dbReference>
<dbReference type="InterPro" id="IPR051916">
    <property type="entry name" value="GPI-anchor_lipid_remodeler"/>
</dbReference>
<feature type="compositionally biased region" description="Basic and acidic residues" evidence="1">
    <location>
        <begin position="159"/>
        <end position="168"/>
    </location>
</feature>
<organism evidence="3 4">
    <name type="scientific">Noviherbaspirillum cavernae</name>
    <dbReference type="NCBI Taxonomy" id="2320862"/>
    <lineage>
        <taxon>Bacteria</taxon>
        <taxon>Pseudomonadati</taxon>
        <taxon>Pseudomonadota</taxon>
        <taxon>Betaproteobacteria</taxon>
        <taxon>Burkholderiales</taxon>
        <taxon>Oxalobacteraceae</taxon>
        <taxon>Noviherbaspirillum</taxon>
    </lineage>
</organism>
<proteinExistence type="predicted"/>
<accession>A0A418X0G9</accession>
<gene>
    <name evidence="3" type="ORF">D3870_08070</name>
</gene>
<feature type="region of interest" description="Disordered" evidence="1">
    <location>
        <begin position="159"/>
        <end position="178"/>
    </location>
</feature>
<dbReference type="GO" id="GO:0016020">
    <property type="term" value="C:membrane"/>
    <property type="evidence" value="ECO:0007669"/>
    <property type="project" value="GOC"/>
</dbReference>
<dbReference type="SUPFAM" id="SSF56219">
    <property type="entry name" value="DNase I-like"/>
    <property type="match status" value="1"/>
</dbReference>
<dbReference type="PANTHER" id="PTHR14859:SF0">
    <property type="entry name" value="ENDONUCLEASE_EXONUCLEASE_PHOSPHATASE FAMILY PROTEIN, EXPRESSED"/>
    <property type="match status" value="1"/>
</dbReference>
<keyword evidence="3" id="KW-0540">Nuclease</keyword>
<dbReference type="RefSeq" id="WP_119738139.1">
    <property type="nucleotide sequence ID" value="NZ_QYUN01000002.1"/>
</dbReference>
<protein>
    <submittedName>
        <fullName evidence="3">Endonuclease</fullName>
    </submittedName>
</protein>
<dbReference type="InterPro" id="IPR005135">
    <property type="entry name" value="Endo/exonuclease/phosphatase"/>
</dbReference>
<dbReference type="InterPro" id="IPR036691">
    <property type="entry name" value="Endo/exonu/phosph_ase_sf"/>
</dbReference>
<keyword evidence="4" id="KW-1185">Reference proteome</keyword>
<keyword evidence="3" id="KW-0255">Endonuclease</keyword>
<dbReference type="OrthoDB" id="5294090at2"/>
<dbReference type="Proteomes" id="UP000285190">
    <property type="component" value="Unassembled WGS sequence"/>
</dbReference>
<sequence length="282" mass="31606">MKLLTWNIQWGRGADGRVDLGRVVAHAKRFADIDVFCLQEVASGYPELPGNNERNQFDELAQRLPGFHAIVGIASDVPGHPVRRAFGNMMLSRYPMLQIFRHLLPWPAEPGVFSMQRVAVEATLDTPAGYVRVTTTHLEYYSVEQRFAQIERLRELHREAASHARSDPPRNLSDAPFFNPPRGGPAILTGDLNCLPDADERKRLLAPIDAATPRYHDAWERVHGSAPRTPTVGVYDKMQWPGDPFVFDYILVSEDLCGCVKDVVVDSETDASDHQPMLLVLA</sequence>
<dbReference type="PANTHER" id="PTHR14859">
    <property type="entry name" value="CALCOFLUOR WHITE HYPERSENSITIVE PROTEIN PRECURSOR"/>
    <property type="match status" value="1"/>
</dbReference>
<dbReference type="EMBL" id="QYUN01000002">
    <property type="protein sequence ID" value="RJG05980.1"/>
    <property type="molecule type" value="Genomic_DNA"/>
</dbReference>
<evidence type="ECO:0000313" key="4">
    <source>
        <dbReference type="Proteomes" id="UP000285190"/>
    </source>
</evidence>
<evidence type="ECO:0000256" key="1">
    <source>
        <dbReference type="SAM" id="MobiDB-lite"/>
    </source>
</evidence>
<evidence type="ECO:0000313" key="3">
    <source>
        <dbReference type="EMBL" id="RJG05980.1"/>
    </source>
</evidence>
<dbReference type="Pfam" id="PF03372">
    <property type="entry name" value="Exo_endo_phos"/>
    <property type="match status" value="1"/>
</dbReference>
<dbReference type="GO" id="GO:0004519">
    <property type="term" value="F:endonuclease activity"/>
    <property type="evidence" value="ECO:0007669"/>
    <property type="project" value="UniProtKB-KW"/>
</dbReference>
<evidence type="ECO:0000259" key="2">
    <source>
        <dbReference type="Pfam" id="PF03372"/>
    </source>
</evidence>